<dbReference type="PANTHER" id="PTHR32246">
    <property type="entry name" value="INGRESSION PROTEIN FIC1"/>
    <property type="match status" value="1"/>
</dbReference>
<reference evidence="2 3" key="1">
    <citation type="submission" date="2022-01" db="EMBL/GenBank/DDBJ databases">
        <authorList>
            <person name="Xiong W."/>
            <person name="Schranz E."/>
        </authorList>
    </citation>
    <scope>NUCLEOTIDE SEQUENCE [LARGE SCALE GENOMIC DNA]</scope>
</reference>
<dbReference type="Proteomes" id="UP001157418">
    <property type="component" value="Unassembled WGS sequence"/>
</dbReference>
<dbReference type="SMART" id="SM00239">
    <property type="entry name" value="C2"/>
    <property type="match status" value="1"/>
</dbReference>
<proteinExistence type="predicted"/>
<organism evidence="2 3">
    <name type="scientific">Lactuca virosa</name>
    <dbReference type="NCBI Taxonomy" id="75947"/>
    <lineage>
        <taxon>Eukaryota</taxon>
        <taxon>Viridiplantae</taxon>
        <taxon>Streptophyta</taxon>
        <taxon>Embryophyta</taxon>
        <taxon>Tracheophyta</taxon>
        <taxon>Spermatophyta</taxon>
        <taxon>Magnoliopsida</taxon>
        <taxon>eudicotyledons</taxon>
        <taxon>Gunneridae</taxon>
        <taxon>Pentapetalae</taxon>
        <taxon>asterids</taxon>
        <taxon>campanulids</taxon>
        <taxon>Asterales</taxon>
        <taxon>Asteraceae</taxon>
        <taxon>Cichorioideae</taxon>
        <taxon>Cichorieae</taxon>
        <taxon>Lactucinae</taxon>
        <taxon>Lactuca</taxon>
    </lineage>
</organism>
<gene>
    <name evidence="2" type="ORF">LVIROSA_LOCUS29842</name>
</gene>
<name>A0AAU9P1Q5_9ASTR</name>
<dbReference type="GO" id="GO:0006952">
    <property type="term" value="P:defense response"/>
    <property type="evidence" value="ECO:0007669"/>
    <property type="project" value="InterPro"/>
</dbReference>
<dbReference type="InterPro" id="IPR035892">
    <property type="entry name" value="C2_domain_sf"/>
</dbReference>
<dbReference type="SUPFAM" id="SSF49562">
    <property type="entry name" value="C2 domain (Calcium/lipid-binding domain, CaLB)"/>
    <property type="match status" value="1"/>
</dbReference>
<feature type="domain" description="C2" evidence="1">
    <location>
        <begin position="1"/>
        <end position="110"/>
    </location>
</feature>
<dbReference type="PANTHER" id="PTHR32246:SF124">
    <property type="entry name" value="C2 DOMAIN-CONTAINING PROTEIN"/>
    <property type="match status" value="1"/>
</dbReference>
<dbReference type="AlphaFoldDB" id="A0AAU9P1Q5"/>
<sequence>MDHCGLDITVISASALKNVNFFMKMGVYVVVSLVAGNSITKQQTHVSKGGKNPIWSHRIKFLVEESATQNSTLIFSLMSRRVLGDRIIGEVSIPVRELLECVSGSETKEHVVEYQVRSIRGKARGTLTFSHKFKERISQTNKLNNNNATSKDSVNTSCPPCNAYVMPQQGAPSYQQVQYPPAQGYNSYQGHHHYGGSLKGKFGFGLAGVLIGGLLVENMVGDNIGAAFDALAFDHIFVYLHDHRISITIADNPL</sequence>
<dbReference type="PROSITE" id="PS50004">
    <property type="entry name" value="C2"/>
    <property type="match status" value="1"/>
</dbReference>
<dbReference type="InterPro" id="IPR000008">
    <property type="entry name" value="C2_dom"/>
</dbReference>
<protein>
    <recommendedName>
        <fullName evidence="1">C2 domain-containing protein</fullName>
    </recommendedName>
</protein>
<dbReference type="InterPro" id="IPR044750">
    <property type="entry name" value="C2_SRC2/BAP"/>
</dbReference>
<dbReference type="EMBL" id="CAKMRJ010005523">
    <property type="protein sequence ID" value="CAH1443968.1"/>
    <property type="molecule type" value="Genomic_DNA"/>
</dbReference>
<evidence type="ECO:0000259" key="1">
    <source>
        <dbReference type="PROSITE" id="PS50004"/>
    </source>
</evidence>
<dbReference type="Pfam" id="PF00168">
    <property type="entry name" value="C2"/>
    <property type="match status" value="1"/>
</dbReference>
<dbReference type="Gene3D" id="2.60.40.150">
    <property type="entry name" value="C2 domain"/>
    <property type="match status" value="1"/>
</dbReference>
<accession>A0AAU9P1Q5</accession>
<keyword evidence="3" id="KW-1185">Reference proteome</keyword>
<evidence type="ECO:0000313" key="3">
    <source>
        <dbReference type="Proteomes" id="UP001157418"/>
    </source>
</evidence>
<dbReference type="CDD" id="cd04051">
    <property type="entry name" value="C2_SRC2_like"/>
    <property type="match status" value="1"/>
</dbReference>
<evidence type="ECO:0000313" key="2">
    <source>
        <dbReference type="EMBL" id="CAH1443968.1"/>
    </source>
</evidence>
<comment type="caution">
    <text evidence="2">The sequence shown here is derived from an EMBL/GenBank/DDBJ whole genome shotgun (WGS) entry which is preliminary data.</text>
</comment>